<dbReference type="Gene3D" id="3.10.310.40">
    <property type="match status" value="1"/>
</dbReference>
<comment type="catalytic activity">
    <reaction evidence="13 14">
        <text>tRNA(Ala) + L-alanine + ATP = L-alanyl-tRNA(Ala) + AMP + diphosphate</text>
        <dbReference type="Rhea" id="RHEA:12540"/>
        <dbReference type="Rhea" id="RHEA-COMP:9657"/>
        <dbReference type="Rhea" id="RHEA-COMP:9923"/>
        <dbReference type="ChEBI" id="CHEBI:30616"/>
        <dbReference type="ChEBI" id="CHEBI:33019"/>
        <dbReference type="ChEBI" id="CHEBI:57972"/>
        <dbReference type="ChEBI" id="CHEBI:78442"/>
        <dbReference type="ChEBI" id="CHEBI:78497"/>
        <dbReference type="ChEBI" id="CHEBI:456215"/>
        <dbReference type="EC" id="6.1.1.7"/>
    </reaction>
</comment>
<dbReference type="PATRIC" id="fig|1555112.3.peg.2658"/>
<dbReference type="InterPro" id="IPR009000">
    <property type="entry name" value="Transl_B-barrel_sf"/>
</dbReference>
<evidence type="ECO:0000313" key="19">
    <source>
        <dbReference type="Proteomes" id="UP000065807"/>
    </source>
</evidence>
<dbReference type="Gene3D" id="2.40.30.130">
    <property type="match status" value="1"/>
</dbReference>
<dbReference type="InterPro" id="IPR003156">
    <property type="entry name" value="DHHA1_dom"/>
</dbReference>
<evidence type="ECO:0000256" key="14">
    <source>
        <dbReference type="HAMAP-Rule" id="MF_00036"/>
    </source>
</evidence>
<dbReference type="GO" id="GO:0004813">
    <property type="term" value="F:alanine-tRNA ligase activity"/>
    <property type="evidence" value="ECO:0007669"/>
    <property type="project" value="UniProtKB-UniRule"/>
</dbReference>
<evidence type="ECO:0000256" key="10">
    <source>
        <dbReference type="ARBA" id="ARBA00022917"/>
    </source>
</evidence>
<evidence type="ECO:0000256" key="1">
    <source>
        <dbReference type="ARBA" id="ARBA00004496"/>
    </source>
</evidence>
<dbReference type="InterPro" id="IPR023033">
    <property type="entry name" value="Ala_tRNA_ligase_euk/bac"/>
</dbReference>
<dbReference type="SUPFAM" id="SSF50447">
    <property type="entry name" value="Translation proteins"/>
    <property type="match status" value="1"/>
</dbReference>
<dbReference type="GO" id="GO:0008270">
    <property type="term" value="F:zinc ion binding"/>
    <property type="evidence" value="ECO:0007669"/>
    <property type="project" value="UniProtKB-UniRule"/>
</dbReference>
<feature type="binding site" evidence="14">
    <location>
        <position position="568"/>
    </location>
    <ligand>
        <name>Zn(2+)</name>
        <dbReference type="ChEBI" id="CHEBI:29105"/>
    </ligand>
</feature>
<dbReference type="GO" id="GO:0005524">
    <property type="term" value="F:ATP binding"/>
    <property type="evidence" value="ECO:0007669"/>
    <property type="project" value="UniProtKB-UniRule"/>
</dbReference>
<dbReference type="Pfam" id="PF01411">
    <property type="entry name" value="tRNA-synt_2c"/>
    <property type="match status" value="1"/>
</dbReference>
<evidence type="ECO:0000256" key="5">
    <source>
        <dbReference type="ARBA" id="ARBA00022723"/>
    </source>
</evidence>
<protein>
    <recommendedName>
        <fullName evidence="14">Alanine--tRNA ligase</fullName>
        <ecNumber evidence="14">6.1.1.7</ecNumber>
    </recommendedName>
    <alternativeName>
        <fullName evidence="14">Alanyl-tRNA synthetase</fullName>
        <shortName evidence="14">AlaRS</shortName>
    </alternativeName>
</protein>
<dbReference type="InterPro" id="IPR018162">
    <property type="entry name" value="Ala-tRNA-ligase_IIc_anticod-bd"/>
</dbReference>
<dbReference type="FunFam" id="3.30.54.20:FF:000001">
    <property type="entry name" value="Alanine--tRNA ligase"/>
    <property type="match status" value="1"/>
</dbReference>
<keyword evidence="7 14" id="KW-0862">Zinc</keyword>
<dbReference type="KEGG" id="lpil:LIP_2618"/>
<feature type="binding site" evidence="14">
    <location>
        <position position="670"/>
    </location>
    <ligand>
        <name>Zn(2+)</name>
        <dbReference type="ChEBI" id="CHEBI:29105"/>
    </ligand>
</feature>
<dbReference type="InterPro" id="IPR018165">
    <property type="entry name" value="Ala-tRNA-synth_IIc_core"/>
</dbReference>
<evidence type="ECO:0000256" key="3">
    <source>
        <dbReference type="ARBA" id="ARBA00022555"/>
    </source>
</evidence>
<evidence type="ECO:0000256" key="6">
    <source>
        <dbReference type="ARBA" id="ARBA00022741"/>
    </source>
</evidence>
<gene>
    <name evidence="14" type="primary">alaS</name>
    <name evidence="18" type="ORF">LIP_2618</name>
</gene>
<dbReference type="Pfam" id="PF07973">
    <property type="entry name" value="tRNA_SAD"/>
    <property type="match status" value="1"/>
</dbReference>
<dbReference type="PRINTS" id="PR00980">
    <property type="entry name" value="TRNASYNTHALA"/>
</dbReference>
<dbReference type="GO" id="GO:0016740">
    <property type="term" value="F:transferase activity"/>
    <property type="evidence" value="ECO:0007669"/>
    <property type="project" value="UniProtKB-ARBA"/>
</dbReference>
<dbReference type="PROSITE" id="PS50860">
    <property type="entry name" value="AA_TRNA_LIGASE_II_ALA"/>
    <property type="match status" value="1"/>
</dbReference>
<keyword evidence="8 14" id="KW-0067">ATP-binding</keyword>
<dbReference type="Proteomes" id="UP000065807">
    <property type="component" value="Chromosome"/>
</dbReference>
<evidence type="ECO:0000256" key="8">
    <source>
        <dbReference type="ARBA" id="ARBA00022840"/>
    </source>
</evidence>
<reference evidence="19" key="2">
    <citation type="journal article" date="2016" name="Int. J. Syst. Evol. Microbiol.">
        <title>Complete genome sequence and cell structure of Limnochorda pilosa, a Gram-negative spore-former within the phylum Firmicutes.</title>
        <authorList>
            <person name="Watanabe M."/>
            <person name="Kojima H."/>
            <person name="Fukui M."/>
        </authorList>
    </citation>
    <scope>NUCLEOTIDE SEQUENCE [LARGE SCALE GENOMIC DNA]</scope>
    <source>
        <strain evidence="19">HC45</strain>
    </source>
</reference>
<dbReference type="FunFam" id="2.40.30.130:FF:000001">
    <property type="entry name" value="Alanine--tRNA ligase"/>
    <property type="match status" value="1"/>
</dbReference>
<dbReference type="SUPFAM" id="SSF55186">
    <property type="entry name" value="ThrRS/AlaRS common domain"/>
    <property type="match status" value="1"/>
</dbReference>
<keyword evidence="15" id="KW-0175">Coiled coil</keyword>
<dbReference type="Gene3D" id="3.30.980.10">
    <property type="entry name" value="Threonyl-trna Synthetase, Chain A, domain 2"/>
    <property type="match status" value="1"/>
</dbReference>
<comment type="cofactor">
    <cofactor evidence="14">
        <name>Zn(2+)</name>
        <dbReference type="ChEBI" id="CHEBI:29105"/>
    </cofactor>
    <text evidence="14">Binds 1 zinc ion per subunit.</text>
</comment>
<keyword evidence="19" id="KW-1185">Reference proteome</keyword>
<dbReference type="GO" id="GO:0140096">
    <property type="term" value="F:catalytic activity, acting on a protein"/>
    <property type="evidence" value="ECO:0007669"/>
    <property type="project" value="UniProtKB-ARBA"/>
</dbReference>
<keyword evidence="11 14" id="KW-0030">Aminoacyl-tRNA synthetase</keyword>
<name>A0A0K2SMU1_LIMPI</name>
<keyword evidence="6 14" id="KW-0547">Nucleotide-binding</keyword>
<dbReference type="FunFam" id="3.10.310.40:FF:000001">
    <property type="entry name" value="Alanine--tRNA ligase"/>
    <property type="match status" value="1"/>
</dbReference>
<evidence type="ECO:0000256" key="16">
    <source>
        <dbReference type="SAM" id="MobiDB-lite"/>
    </source>
</evidence>
<feature type="region of interest" description="Disordered" evidence="16">
    <location>
        <begin position="842"/>
        <end position="865"/>
    </location>
</feature>
<evidence type="ECO:0000256" key="2">
    <source>
        <dbReference type="ARBA" id="ARBA00008226"/>
    </source>
</evidence>
<evidence type="ECO:0000256" key="12">
    <source>
        <dbReference type="ARBA" id="ARBA00024779"/>
    </source>
</evidence>
<keyword evidence="9 14" id="KW-0694">RNA-binding</keyword>
<dbReference type="EMBL" id="AP014924">
    <property type="protein sequence ID" value="BAS28448.1"/>
    <property type="molecule type" value="Genomic_DNA"/>
</dbReference>
<dbReference type="GO" id="GO:0006419">
    <property type="term" value="P:alanyl-tRNA aminoacylation"/>
    <property type="evidence" value="ECO:0007669"/>
    <property type="project" value="UniProtKB-UniRule"/>
</dbReference>
<dbReference type="GO" id="GO:0005829">
    <property type="term" value="C:cytosol"/>
    <property type="evidence" value="ECO:0007669"/>
    <property type="project" value="TreeGrafter"/>
</dbReference>
<dbReference type="Gene3D" id="3.30.54.20">
    <property type="match status" value="1"/>
</dbReference>
<reference evidence="19" key="1">
    <citation type="submission" date="2015-07" db="EMBL/GenBank/DDBJ databases">
        <title>Complete genome sequence and phylogenetic analysis of Limnochorda pilosa.</title>
        <authorList>
            <person name="Watanabe M."/>
            <person name="Kojima H."/>
            <person name="Fukui M."/>
        </authorList>
    </citation>
    <scope>NUCLEOTIDE SEQUENCE [LARGE SCALE GENOMIC DNA]</scope>
    <source>
        <strain evidence="19">HC45</strain>
    </source>
</reference>
<proteinExistence type="inferred from homology"/>
<comment type="similarity">
    <text evidence="2 14">Belongs to the class-II aminoacyl-tRNA synthetase family.</text>
</comment>
<keyword evidence="5 14" id="KW-0479">Metal-binding</keyword>
<comment type="subcellular location">
    <subcellularLocation>
        <location evidence="1 14">Cytoplasm</location>
    </subcellularLocation>
</comment>
<dbReference type="CDD" id="cd00673">
    <property type="entry name" value="AlaRS_core"/>
    <property type="match status" value="1"/>
</dbReference>
<dbReference type="Pfam" id="PF02272">
    <property type="entry name" value="DHHA1"/>
    <property type="match status" value="1"/>
</dbReference>
<evidence type="ECO:0000256" key="4">
    <source>
        <dbReference type="ARBA" id="ARBA00022598"/>
    </source>
</evidence>
<dbReference type="SMART" id="SM00863">
    <property type="entry name" value="tRNA_SAD"/>
    <property type="match status" value="1"/>
</dbReference>
<evidence type="ECO:0000256" key="13">
    <source>
        <dbReference type="ARBA" id="ARBA00048300"/>
    </source>
</evidence>
<evidence type="ECO:0000313" key="18">
    <source>
        <dbReference type="EMBL" id="BAS28448.1"/>
    </source>
</evidence>
<dbReference type="Gene3D" id="3.30.930.10">
    <property type="entry name" value="Bira Bifunctional Protein, Domain 2"/>
    <property type="match status" value="1"/>
</dbReference>
<dbReference type="HAMAP" id="MF_00036_B">
    <property type="entry name" value="Ala_tRNA_synth_B"/>
    <property type="match status" value="1"/>
</dbReference>
<evidence type="ECO:0000259" key="17">
    <source>
        <dbReference type="PROSITE" id="PS50860"/>
    </source>
</evidence>
<feature type="coiled-coil region" evidence="15">
    <location>
        <begin position="736"/>
        <end position="770"/>
    </location>
</feature>
<dbReference type="NCBIfam" id="TIGR00344">
    <property type="entry name" value="alaS"/>
    <property type="match status" value="1"/>
</dbReference>
<dbReference type="PANTHER" id="PTHR11777:SF9">
    <property type="entry name" value="ALANINE--TRNA LIGASE, CYTOPLASMIC"/>
    <property type="match status" value="1"/>
</dbReference>
<dbReference type="FunFam" id="3.30.980.10:FF:000004">
    <property type="entry name" value="Alanine--tRNA ligase, cytoplasmic"/>
    <property type="match status" value="1"/>
</dbReference>
<dbReference type="InterPro" id="IPR018164">
    <property type="entry name" value="Ala-tRNA-synth_IIc_N"/>
</dbReference>
<dbReference type="SUPFAM" id="SSF101353">
    <property type="entry name" value="Putative anticodon-binding domain of alanyl-tRNA synthetase (AlaRS)"/>
    <property type="match status" value="1"/>
</dbReference>
<dbReference type="EC" id="6.1.1.7" evidence="14"/>
<evidence type="ECO:0000256" key="11">
    <source>
        <dbReference type="ARBA" id="ARBA00023146"/>
    </source>
</evidence>
<dbReference type="InterPro" id="IPR050058">
    <property type="entry name" value="Ala-tRNA_ligase"/>
</dbReference>
<sequence>MVRWTADELRQAYIDFFVSKGHAHKPGSSLVPKNDPTILLTAAGMVQFKPFFMGTETPDVRRVTTFQRCLRTADIDHVGYTDRHGTFFEMLGNFSFGDYFKEDAIRWAWEFVTERMQLPREKLWATIYMDDDEAFRIWHEQVALPGDRIVRLGKESNFWEIGVGPCGPCSEIYYDRGEAHGCGQETCAPGCECDRFLEIWNLVFIQFYQDEHGNLTPLEQTGIDTGMGLERTAAVLQGVSSIFEVDLVRPILDEVARMAGVRYGEDPGRDVSLRVIADHVRGVVFMVFDGILPGNEGRGYVLRRLLRRAALHGRLLGLSEPFLATVADRVVEQMKQGYPELVGQREHIRQVLAWEERRFAETLDQGMGLLEEALDEAQGRGEKALDGERVFRLYDTYGFPPELTREMAAARGLEVDESGFQAHMEAQRMRARSAREEMGYLGKRGVELYRDLSREVPPSRFTGYDRLEDEAQVLALLVDGRPVAEARAGQAVEMVLDRTPFYAESGGQVPDRGTLSGPAGQVEVEDVQRPVSGLVVHRGRVVSGRVRRDETVLATVDAHHRWDTARNHTGTHLIHKALRETLGEHARQAGSLVHPDYLRFDFTHFQGLDPGQIRDLEDQVNDRVLQDLPVAVSEMPYDEAVRSGAMALFGEKYGDVVRVVTIGDYSRELCGGTHVLSSAEVGPFKIVQEGSVASGVRRVTALTGHGTLHMLNEMSERWERLARFLGTTREEVPQHVERLAAQVEELQGRLERMLEQQAAAEAERLLARAESVDGSHLVVAAVSGVGKEQLRTMGDRVRDRLRSAAVVLGTTEGGRVQLVAMATPDLVQRGFHAGRVVQAAAREAGGGGGGRPDMAEAGGRDPAGLERALETGRRAALAQLAAAGSGAQVPAKGP</sequence>
<feature type="domain" description="Alanyl-transfer RNA synthetases family profile" evidence="17">
    <location>
        <begin position="4"/>
        <end position="713"/>
    </location>
</feature>
<dbReference type="PANTHER" id="PTHR11777">
    <property type="entry name" value="ALANYL-TRNA SYNTHETASE"/>
    <property type="match status" value="1"/>
</dbReference>
<dbReference type="FunFam" id="3.30.930.10:FF:000004">
    <property type="entry name" value="Alanine--tRNA ligase"/>
    <property type="match status" value="1"/>
</dbReference>
<dbReference type="GO" id="GO:0000049">
    <property type="term" value="F:tRNA binding"/>
    <property type="evidence" value="ECO:0007669"/>
    <property type="project" value="UniProtKB-KW"/>
</dbReference>
<evidence type="ECO:0000256" key="7">
    <source>
        <dbReference type="ARBA" id="ARBA00022833"/>
    </source>
</evidence>
<dbReference type="InterPro" id="IPR018163">
    <property type="entry name" value="Thr/Ala-tRNA-synth_IIc_edit"/>
</dbReference>
<dbReference type="GO" id="GO:0002161">
    <property type="term" value="F:aminoacyl-tRNA deacylase activity"/>
    <property type="evidence" value="ECO:0007669"/>
    <property type="project" value="TreeGrafter"/>
</dbReference>
<dbReference type="SUPFAM" id="SSF55681">
    <property type="entry name" value="Class II aaRS and biotin synthetases"/>
    <property type="match status" value="1"/>
</dbReference>
<dbReference type="STRING" id="1555112.LIP_2618"/>
<feature type="binding site" evidence="14">
    <location>
        <position position="572"/>
    </location>
    <ligand>
        <name>Zn(2+)</name>
        <dbReference type="ChEBI" id="CHEBI:29105"/>
    </ligand>
</feature>
<evidence type="ECO:0000256" key="15">
    <source>
        <dbReference type="SAM" id="Coils"/>
    </source>
</evidence>
<comment type="domain">
    <text evidence="14">Consists of three domains; the N-terminal catalytic domain, the editing domain and the C-terminal C-Ala domain. The editing domain removes incorrectly charged amino acids, while the C-Ala domain, along with tRNA(Ala), serves as a bridge to cooperatively bring together the editing and aminoacylation centers thus stimulating deacylation of misacylated tRNAs.</text>
</comment>
<dbReference type="InterPro" id="IPR012947">
    <property type="entry name" value="tRNA_SAD"/>
</dbReference>
<accession>A0A0K2SMU1</accession>
<organism evidence="18 19">
    <name type="scientific">Limnochorda pilosa</name>
    <dbReference type="NCBI Taxonomy" id="1555112"/>
    <lineage>
        <taxon>Bacteria</taxon>
        <taxon>Bacillati</taxon>
        <taxon>Bacillota</taxon>
        <taxon>Limnochordia</taxon>
        <taxon>Limnochordales</taxon>
        <taxon>Limnochordaceae</taxon>
        <taxon>Limnochorda</taxon>
    </lineage>
</organism>
<dbReference type="InterPro" id="IPR045864">
    <property type="entry name" value="aa-tRNA-synth_II/BPL/LPL"/>
</dbReference>
<dbReference type="Gene3D" id="6.10.250.550">
    <property type="match status" value="1"/>
</dbReference>
<keyword evidence="10 14" id="KW-0648">Protein biosynthesis</keyword>
<dbReference type="RefSeq" id="WP_068138811.1">
    <property type="nucleotide sequence ID" value="NZ_AP014924.1"/>
</dbReference>
<feature type="binding site" evidence="14">
    <location>
        <position position="674"/>
    </location>
    <ligand>
        <name>Zn(2+)</name>
        <dbReference type="ChEBI" id="CHEBI:29105"/>
    </ligand>
</feature>
<keyword evidence="14" id="KW-0963">Cytoplasm</keyword>
<dbReference type="OrthoDB" id="9803884at2"/>
<evidence type="ECO:0000256" key="9">
    <source>
        <dbReference type="ARBA" id="ARBA00022884"/>
    </source>
</evidence>
<dbReference type="InterPro" id="IPR002318">
    <property type="entry name" value="Ala-tRNA-lgiase_IIc"/>
</dbReference>
<keyword evidence="4 14" id="KW-0436">Ligase</keyword>
<comment type="function">
    <text evidence="12 14">Catalyzes the attachment of alanine to tRNA(Ala) in a two-step reaction: alanine is first activated by ATP to form Ala-AMP and then transferred to the acceptor end of tRNA(Ala). Also edits incorrectly charged Ser-tRNA(Ala) and Gly-tRNA(Ala) via its editing domain.</text>
</comment>
<keyword evidence="3 14" id="KW-0820">tRNA-binding</keyword>
<dbReference type="AlphaFoldDB" id="A0A0K2SMU1"/>